<reference evidence="2 3" key="1">
    <citation type="submission" date="2017-10" db="EMBL/GenBank/DDBJ databases">
        <title>Comparative genomics in systemic dimorphic fungi from Ajellomycetaceae.</title>
        <authorList>
            <person name="Munoz J.F."/>
            <person name="Mcewen J.G."/>
            <person name="Clay O.K."/>
            <person name="Cuomo C.A."/>
        </authorList>
    </citation>
    <scope>NUCLEOTIDE SEQUENCE [LARGE SCALE GENOMIC DNA]</scope>
    <source>
        <strain evidence="2 3">UAMH5409</strain>
    </source>
</reference>
<comment type="caution">
    <text evidence="2">The sequence shown here is derived from an EMBL/GenBank/DDBJ whole genome shotgun (WGS) entry which is preliminary data.</text>
</comment>
<sequence>MSGHTDHSTGHTRSYTQNPISSGHFKSYLAAPIQTTDIPKGTRPVLRDSNKGSQDPGEVGTSNQRSSNRCNSSAKIPNVIFLPAGEGDINENSETNSTELLGKARTEPKVEFDLYEKRKEEKDESNSVMHGSTVKRSSQLHDVVLLDNQGSSEGLFPSKELASMSRLRRILDHPKKFIRASVQPLKGSRNPQERIQTSKVISNEAQEKQSPQRPRWMPFRPKQAKMQVSEEGMAQIPRVPNKAVLESWDNRSRGIINIEEQYMPHPQVNVSWPNFEIQSQVEAWALRKAPPGNGEILETWKRITRIILPLAPREIEKLIKQQNKGMKIWKAYASLSPYQQQQIDRLLKDKRAFEPDLGMDITMTALKTKPKGAKLDDISAIYVFLSRLPRGSALSSAFMAKDNNVSSLRSTHHVPMGYAYPTVPLPSTLSANHPVRAPVQQGTSHNETSSAAANAGGSRISFSEPSIRQPESVNVTRKQDSDSDTKEKPTAVKKKSRYRPHRPHTSAKESKQHKQKDRILRFSSDEDSNSHLTSSFSDSDSSVPPRPH</sequence>
<protein>
    <submittedName>
        <fullName evidence="2">Uncharacterized protein</fullName>
    </submittedName>
</protein>
<feature type="compositionally biased region" description="Basic and acidic residues" evidence="1">
    <location>
        <begin position="477"/>
        <end position="490"/>
    </location>
</feature>
<evidence type="ECO:0000256" key="1">
    <source>
        <dbReference type="SAM" id="MobiDB-lite"/>
    </source>
</evidence>
<name>A0A2B7WFK0_9EURO</name>
<keyword evidence="3" id="KW-1185">Reference proteome</keyword>
<gene>
    <name evidence="2" type="ORF">AJ79_10080</name>
</gene>
<dbReference type="Proteomes" id="UP000223968">
    <property type="component" value="Unassembled WGS sequence"/>
</dbReference>
<feature type="region of interest" description="Disordered" evidence="1">
    <location>
        <begin position="1"/>
        <end position="74"/>
    </location>
</feature>
<feature type="compositionally biased region" description="Basic and acidic residues" evidence="1">
    <location>
        <begin position="506"/>
        <end position="524"/>
    </location>
</feature>
<evidence type="ECO:0000313" key="3">
    <source>
        <dbReference type="Proteomes" id="UP000223968"/>
    </source>
</evidence>
<accession>A0A2B7WFK0</accession>
<dbReference type="AlphaFoldDB" id="A0A2B7WFK0"/>
<evidence type="ECO:0000313" key="2">
    <source>
        <dbReference type="EMBL" id="PGG95406.1"/>
    </source>
</evidence>
<proteinExistence type="predicted"/>
<feature type="compositionally biased region" description="Low complexity" evidence="1">
    <location>
        <begin position="62"/>
        <end position="73"/>
    </location>
</feature>
<feature type="compositionally biased region" description="Basic residues" evidence="1">
    <location>
        <begin position="491"/>
        <end position="505"/>
    </location>
</feature>
<feature type="compositionally biased region" description="Polar residues" evidence="1">
    <location>
        <begin position="440"/>
        <end position="452"/>
    </location>
</feature>
<feature type="compositionally biased region" description="Low complexity" evidence="1">
    <location>
        <begin position="530"/>
        <end position="542"/>
    </location>
</feature>
<organism evidence="2 3">
    <name type="scientific">Helicocarpus griseus UAMH5409</name>
    <dbReference type="NCBI Taxonomy" id="1447875"/>
    <lineage>
        <taxon>Eukaryota</taxon>
        <taxon>Fungi</taxon>
        <taxon>Dikarya</taxon>
        <taxon>Ascomycota</taxon>
        <taxon>Pezizomycotina</taxon>
        <taxon>Eurotiomycetes</taxon>
        <taxon>Eurotiomycetidae</taxon>
        <taxon>Onygenales</taxon>
        <taxon>Ajellomycetaceae</taxon>
        <taxon>Helicocarpus</taxon>
    </lineage>
</organism>
<feature type="region of interest" description="Disordered" evidence="1">
    <location>
        <begin position="438"/>
        <end position="548"/>
    </location>
</feature>
<feature type="compositionally biased region" description="Polar residues" evidence="1">
    <location>
        <begin position="460"/>
        <end position="476"/>
    </location>
</feature>
<dbReference type="EMBL" id="PDNB01000349">
    <property type="protein sequence ID" value="PGG95406.1"/>
    <property type="molecule type" value="Genomic_DNA"/>
</dbReference>
<feature type="compositionally biased region" description="Polar residues" evidence="1">
    <location>
        <begin position="11"/>
        <end position="21"/>
    </location>
</feature>